<dbReference type="Proteomes" id="UP001222027">
    <property type="component" value="Unassembled WGS sequence"/>
</dbReference>
<feature type="compositionally biased region" description="Pro residues" evidence="1">
    <location>
        <begin position="63"/>
        <end position="81"/>
    </location>
</feature>
<accession>A0AAV8QP21</accession>
<sequence>MLRLPLRRRTVTAPGISLSLFVLLLRRRTIPSPPSSPFRRSSPASPTPSSSSLFHPFIAAPRPSSPFPPPSSTSSQRPPPVDLDSHLHHPPTPTASSPFSYCRPDSPPLRYPAPAPTARISLLYTTLRPLYTSSPPLSYSLIVSYPLPSQQTVSSMS</sequence>
<evidence type="ECO:0000256" key="1">
    <source>
        <dbReference type="SAM" id="MobiDB-lite"/>
    </source>
</evidence>
<reference evidence="2 3" key="1">
    <citation type="submission" date="2022-12" db="EMBL/GenBank/DDBJ databases">
        <title>Chromosome-scale assembly of the Ensete ventricosum genome.</title>
        <authorList>
            <person name="Dussert Y."/>
            <person name="Stocks J."/>
            <person name="Wendawek A."/>
            <person name="Woldeyes F."/>
            <person name="Nichols R.A."/>
            <person name="Borrell J.S."/>
        </authorList>
    </citation>
    <scope>NUCLEOTIDE SEQUENCE [LARGE SCALE GENOMIC DNA]</scope>
    <source>
        <strain evidence="3">cv. Maze</strain>
        <tissue evidence="2">Seeds</tissue>
    </source>
</reference>
<evidence type="ECO:0000313" key="2">
    <source>
        <dbReference type="EMBL" id="KAJ8480506.1"/>
    </source>
</evidence>
<feature type="compositionally biased region" description="Low complexity" evidence="1">
    <location>
        <begin position="37"/>
        <end position="52"/>
    </location>
</feature>
<evidence type="ECO:0000313" key="3">
    <source>
        <dbReference type="Proteomes" id="UP001222027"/>
    </source>
</evidence>
<name>A0AAV8QP21_ENSVE</name>
<feature type="region of interest" description="Disordered" evidence="1">
    <location>
        <begin position="32"/>
        <end position="110"/>
    </location>
</feature>
<gene>
    <name evidence="2" type="ORF">OPV22_024233</name>
</gene>
<keyword evidence="3" id="KW-1185">Reference proteome</keyword>
<dbReference type="AlphaFoldDB" id="A0AAV8QP21"/>
<organism evidence="2 3">
    <name type="scientific">Ensete ventricosum</name>
    <name type="common">Abyssinian banana</name>
    <name type="synonym">Musa ensete</name>
    <dbReference type="NCBI Taxonomy" id="4639"/>
    <lineage>
        <taxon>Eukaryota</taxon>
        <taxon>Viridiplantae</taxon>
        <taxon>Streptophyta</taxon>
        <taxon>Embryophyta</taxon>
        <taxon>Tracheophyta</taxon>
        <taxon>Spermatophyta</taxon>
        <taxon>Magnoliopsida</taxon>
        <taxon>Liliopsida</taxon>
        <taxon>Zingiberales</taxon>
        <taxon>Musaceae</taxon>
        <taxon>Ensete</taxon>
    </lineage>
</organism>
<comment type="caution">
    <text evidence="2">The sequence shown here is derived from an EMBL/GenBank/DDBJ whole genome shotgun (WGS) entry which is preliminary data.</text>
</comment>
<protein>
    <submittedName>
        <fullName evidence="2">Uncharacterized protein</fullName>
    </submittedName>
</protein>
<proteinExistence type="predicted"/>
<dbReference type="EMBL" id="JAQQAF010000006">
    <property type="protein sequence ID" value="KAJ8480506.1"/>
    <property type="molecule type" value="Genomic_DNA"/>
</dbReference>